<evidence type="ECO:0000256" key="1">
    <source>
        <dbReference type="SAM" id="SignalP"/>
    </source>
</evidence>
<evidence type="ECO:0008006" key="4">
    <source>
        <dbReference type="Google" id="ProtNLM"/>
    </source>
</evidence>
<evidence type="ECO:0000313" key="3">
    <source>
        <dbReference type="Proteomes" id="UP000324222"/>
    </source>
</evidence>
<sequence>MAALQFFVISMAAACLASVSCLPSDRNTYLMLKNQKEALEKLKCEPKAVWVTIESQLEFHDDLADKDFFPMVVSVKRCLEECSFCGNAALGVPSKKCKPKDIVDRDIVVKLPYDEQESSRFITIKEHKSCASSQTYVGDENSEDSGH</sequence>
<dbReference type="EMBL" id="VSRR010002768">
    <property type="protein sequence ID" value="MPC33141.1"/>
    <property type="molecule type" value="Genomic_DNA"/>
</dbReference>
<feature type="chain" id="PRO_5023067608" description="Platelet-derived growth factor (PDGF) family profile domain-containing protein" evidence="1">
    <location>
        <begin position="22"/>
        <end position="147"/>
    </location>
</feature>
<dbReference type="Gene3D" id="2.10.90.10">
    <property type="entry name" value="Cystine-knot cytokines"/>
    <property type="match status" value="1"/>
</dbReference>
<proteinExistence type="predicted"/>
<dbReference type="AlphaFoldDB" id="A0A5B7EFR3"/>
<organism evidence="2 3">
    <name type="scientific">Portunus trituberculatus</name>
    <name type="common">Swimming crab</name>
    <name type="synonym">Neptunus trituberculatus</name>
    <dbReference type="NCBI Taxonomy" id="210409"/>
    <lineage>
        <taxon>Eukaryota</taxon>
        <taxon>Metazoa</taxon>
        <taxon>Ecdysozoa</taxon>
        <taxon>Arthropoda</taxon>
        <taxon>Crustacea</taxon>
        <taxon>Multicrustacea</taxon>
        <taxon>Malacostraca</taxon>
        <taxon>Eumalacostraca</taxon>
        <taxon>Eucarida</taxon>
        <taxon>Decapoda</taxon>
        <taxon>Pleocyemata</taxon>
        <taxon>Brachyura</taxon>
        <taxon>Eubrachyura</taxon>
        <taxon>Portunoidea</taxon>
        <taxon>Portunidae</taxon>
        <taxon>Portuninae</taxon>
        <taxon>Portunus</taxon>
    </lineage>
</organism>
<feature type="signal peptide" evidence="1">
    <location>
        <begin position="1"/>
        <end position="21"/>
    </location>
</feature>
<protein>
    <recommendedName>
        <fullName evidence="4">Platelet-derived growth factor (PDGF) family profile domain-containing protein</fullName>
    </recommendedName>
</protein>
<dbReference type="InterPro" id="IPR029034">
    <property type="entry name" value="Cystine-knot_cytokine"/>
</dbReference>
<keyword evidence="1" id="KW-0732">Signal</keyword>
<dbReference type="SUPFAM" id="SSF57501">
    <property type="entry name" value="Cystine-knot cytokines"/>
    <property type="match status" value="1"/>
</dbReference>
<comment type="caution">
    <text evidence="2">The sequence shown here is derived from an EMBL/GenBank/DDBJ whole genome shotgun (WGS) entry which is preliminary data.</text>
</comment>
<evidence type="ECO:0000313" key="2">
    <source>
        <dbReference type="EMBL" id="MPC33141.1"/>
    </source>
</evidence>
<name>A0A5B7EFR3_PORTR</name>
<reference evidence="2 3" key="1">
    <citation type="submission" date="2019-05" db="EMBL/GenBank/DDBJ databases">
        <title>Another draft genome of Portunus trituberculatus and its Hox gene families provides insights of decapod evolution.</title>
        <authorList>
            <person name="Jeong J.-H."/>
            <person name="Song I."/>
            <person name="Kim S."/>
            <person name="Choi T."/>
            <person name="Kim D."/>
            <person name="Ryu S."/>
            <person name="Kim W."/>
        </authorList>
    </citation>
    <scope>NUCLEOTIDE SEQUENCE [LARGE SCALE GENOMIC DNA]</scope>
    <source>
        <tissue evidence="2">Muscle</tissue>
    </source>
</reference>
<gene>
    <name evidence="2" type="ORF">E2C01_026484</name>
</gene>
<accession>A0A5B7EFR3</accession>
<dbReference type="Proteomes" id="UP000324222">
    <property type="component" value="Unassembled WGS sequence"/>
</dbReference>
<keyword evidence="3" id="KW-1185">Reference proteome</keyword>